<dbReference type="InterPro" id="IPR050471">
    <property type="entry name" value="AB_hydrolase"/>
</dbReference>
<dbReference type="InterPro" id="IPR000073">
    <property type="entry name" value="AB_hydrolase_1"/>
</dbReference>
<proteinExistence type="predicted"/>
<protein>
    <submittedName>
        <fullName evidence="2">Pimeloyl-ACP methyl ester carboxylesterase</fullName>
    </submittedName>
</protein>
<reference evidence="2 3" key="1">
    <citation type="submission" date="2019-03" db="EMBL/GenBank/DDBJ databases">
        <title>Genomic Encyclopedia of Type Strains, Phase IV (KMG-IV): sequencing the most valuable type-strain genomes for metagenomic binning, comparative biology and taxonomic classification.</title>
        <authorList>
            <person name="Goeker M."/>
        </authorList>
    </citation>
    <scope>NUCLEOTIDE SEQUENCE [LARGE SCALE GENOMIC DNA]</scope>
    <source>
        <strain evidence="2 3">DSM 24591</strain>
    </source>
</reference>
<dbReference type="PANTHER" id="PTHR43433">
    <property type="entry name" value="HYDROLASE, ALPHA/BETA FOLD FAMILY PROTEIN"/>
    <property type="match status" value="1"/>
</dbReference>
<dbReference type="Pfam" id="PF00561">
    <property type="entry name" value="Abhydrolase_1"/>
    <property type="match status" value="1"/>
</dbReference>
<feature type="domain" description="AB hydrolase-1" evidence="1">
    <location>
        <begin position="28"/>
        <end position="138"/>
    </location>
</feature>
<dbReference type="AlphaFoldDB" id="A0A4R3MBR3"/>
<evidence type="ECO:0000259" key="1">
    <source>
        <dbReference type="Pfam" id="PF00561"/>
    </source>
</evidence>
<dbReference type="InterPro" id="IPR029058">
    <property type="entry name" value="AB_hydrolase_fold"/>
</dbReference>
<organism evidence="2 3">
    <name type="scientific">Paralcaligenes ureilyticus</name>
    <dbReference type="NCBI Taxonomy" id="627131"/>
    <lineage>
        <taxon>Bacteria</taxon>
        <taxon>Pseudomonadati</taxon>
        <taxon>Pseudomonadota</taxon>
        <taxon>Betaproteobacteria</taxon>
        <taxon>Burkholderiales</taxon>
        <taxon>Alcaligenaceae</taxon>
        <taxon>Paralcaligenes</taxon>
    </lineage>
</organism>
<accession>A0A4R3MBR3</accession>
<dbReference type="PANTHER" id="PTHR43433:SF1">
    <property type="entry name" value="BLL5160 PROTEIN"/>
    <property type="match status" value="1"/>
</dbReference>
<sequence length="295" mass="33338">METLITRDVMRVAYYVDDFTDPWSQPETILLLHPAMGNSQRWFRWVPSLARQYRIVRMDLRGHGASQIPKPEQEFSLDQLVDDVVELLDHLGLDDAHIVGNSAGGYVAQQLAIQHPSRVKTLALFGSTPGLKNSHAPDWIPKIQEIGLKQFLTDTIYERFDASADPRLVKWFIEQAGSNDPNFIARFVLHMCSHYFMNELSKIRCPTLIVAAGKESIGHASAYEEMHEIITDSRLVYYDTAGHNICDGYPDRGAGDLLKFLAEATIHARTSSHAVLDSRVESICSYQHISRLSSR</sequence>
<comment type="caution">
    <text evidence="2">The sequence shown here is derived from an EMBL/GenBank/DDBJ whole genome shotgun (WGS) entry which is preliminary data.</text>
</comment>
<dbReference type="Gene3D" id="3.40.50.1820">
    <property type="entry name" value="alpha/beta hydrolase"/>
    <property type="match status" value="1"/>
</dbReference>
<dbReference type="SUPFAM" id="SSF53474">
    <property type="entry name" value="alpha/beta-Hydrolases"/>
    <property type="match status" value="1"/>
</dbReference>
<gene>
    <name evidence="2" type="ORF">EDC26_102169</name>
</gene>
<evidence type="ECO:0000313" key="3">
    <source>
        <dbReference type="Proteomes" id="UP000295525"/>
    </source>
</evidence>
<dbReference type="RefSeq" id="WP_165930893.1">
    <property type="nucleotide sequence ID" value="NZ_SMAJ01000002.1"/>
</dbReference>
<evidence type="ECO:0000313" key="2">
    <source>
        <dbReference type="EMBL" id="TCT10213.1"/>
    </source>
</evidence>
<dbReference type="Proteomes" id="UP000295525">
    <property type="component" value="Unassembled WGS sequence"/>
</dbReference>
<dbReference type="PRINTS" id="PR00111">
    <property type="entry name" value="ABHYDROLASE"/>
</dbReference>
<dbReference type="EMBL" id="SMAJ01000002">
    <property type="protein sequence ID" value="TCT10213.1"/>
    <property type="molecule type" value="Genomic_DNA"/>
</dbReference>
<keyword evidence="3" id="KW-1185">Reference proteome</keyword>
<name>A0A4R3MBR3_9BURK</name>